<dbReference type="EMBL" id="OU963908">
    <property type="protein sequence ID" value="CAH0399659.1"/>
    <property type="molecule type" value="Genomic_DNA"/>
</dbReference>
<gene>
    <name evidence="2" type="ORF">CHILSU_LOCUS2814</name>
</gene>
<evidence type="ECO:0000313" key="3">
    <source>
        <dbReference type="Proteomes" id="UP001153292"/>
    </source>
</evidence>
<feature type="signal peptide" evidence="1">
    <location>
        <begin position="1"/>
        <end position="21"/>
    </location>
</feature>
<sequence>MDKMFLGFLVLLLNYLCLCYGKEASDIIGHTIIACHSTDFECFKRQYKALCHDFLLGSPQLGIDEYSPFYLRYGASGTCIRISGFEESELKGISLNNGGRYFKIIVETPFSLHQLMFQNLQSCILPEREFLVMTKHTGPLKKYTGNATIQVTFPFYVKKKKGKTYMILGEEGVDVVLDILDLSSLKEGTNDEKLRYQQSEWAYDVVQHVNVAERFVLPFTGQLRAFCSKVPLEKYLLLYPEEDYTSVYFKYSETTYFDTKDFKDRNKANKSD</sequence>
<evidence type="ECO:0000313" key="2">
    <source>
        <dbReference type="EMBL" id="CAH0399659.1"/>
    </source>
</evidence>
<feature type="chain" id="PRO_5047516755" evidence="1">
    <location>
        <begin position="22"/>
        <end position="272"/>
    </location>
</feature>
<keyword evidence="3" id="KW-1185">Reference proteome</keyword>
<keyword evidence="1" id="KW-0732">Signal</keyword>
<dbReference type="InterPro" id="IPR038606">
    <property type="entry name" value="To_sf"/>
</dbReference>
<organism evidence="2 3">
    <name type="scientific">Chilo suppressalis</name>
    <name type="common">Asiatic rice borer moth</name>
    <dbReference type="NCBI Taxonomy" id="168631"/>
    <lineage>
        <taxon>Eukaryota</taxon>
        <taxon>Metazoa</taxon>
        <taxon>Ecdysozoa</taxon>
        <taxon>Arthropoda</taxon>
        <taxon>Hexapoda</taxon>
        <taxon>Insecta</taxon>
        <taxon>Pterygota</taxon>
        <taxon>Neoptera</taxon>
        <taxon>Endopterygota</taxon>
        <taxon>Lepidoptera</taxon>
        <taxon>Glossata</taxon>
        <taxon>Ditrysia</taxon>
        <taxon>Pyraloidea</taxon>
        <taxon>Crambidae</taxon>
        <taxon>Crambinae</taxon>
        <taxon>Chilo</taxon>
    </lineage>
</organism>
<protein>
    <submittedName>
        <fullName evidence="2">Uncharacterized protein</fullName>
    </submittedName>
</protein>
<reference evidence="2" key="1">
    <citation type="submission" date="2021-12" db="EMBL/GenBank/DDBJ databases">
        <authorList>
            <person name="King R."/>
        </authorList>
    </citation>
    <scope>NUCLEOTIDE SEQUENCE</scope>
</reference>
<accession>A0ABN8B2H9</accession>
<evidence type="ECO:0000256" key="1">
    <source>
        <dbReference type="SAM" id="SignalP"/>
    </source>
</evidence>
<proteinExistence type="predicted"/>
<name>A0ABN8B2H9_CHISP</name>
<dbReference type="Gene3D" id="3.15.10.30">
    <property type="entry name" value="Haemolymph juvenile hormone binding protein"/>
    <property type="match status" value="1"/>
</dbReference>
<dbReference type="Proteomes" id="UP001153292">
    <property type="component" value="Chromosome 15"/>
</dbReference>